<evidence type="ECO:0000256" key="5">
    <source>
        <dbReference type="ARBA" id="ARBA00023136"/>
    </source>
</evidence>
<evidence type="ECO:0000256" key="3">
    <source>
        <dbReference type="ARBA" id="ARBA00022692"/>
    </source>
</evidence>
<dbReference type="InterPro" id="IPR052159">
    <property type="entry name" value="Competence_DNA_uptake"/>
</dbReference>
<sequence length="733" mass="78705">MLGLARHKSLIVVLACAMLLGGAMMSLRQASLEKSAVRNFLGKNALVQLQVITDPNQTKPKVFGSTLAPTSYSFLATALKISTENSEFRLRVPIRVIAQTHSVIGLLPGQIFEATASVRISKEARVAALVIVRGDIRVLSPPSRWARALGAVRLHLREISHAVDSGDGGALIPGMVLGDTVLQDQAFRDAMRRSGLTHLTAVSGANFAIISLFVLWCMQWFFRSLRVRLVVTTVALLCFIALVRPSPSVLRAAAMASVVIFARGARKRSDSLPALGFAIAAVVVGDPWQARDPGFALSVLATAGLLLLAPRIARWLARYVHVKIAGALSPPIAAVVMCAPILVALSGYLGPMTVIANVLVAPMVAPITVLGFLAALFSPVAPGVSWVLLMLVRYPADWIAGVAHWSAKFPVVSFTTGFAGFAIALGMMIAALFLLLFFKTRIRFILSFFLVTALIFSWVTRWPGDDWQVANCDVGQGDSMVINLGSHRGIVIDTGPDGLLEDKCLGQLGIREIPLLILTHFHADHVEGVAGLINHRSVGQVWVSANKEPLFESERVRNLLGANVLTTVVAGTTATIASDRGVISLQVLWPDDAEHAFDVMPGDGSAINNASIALLVKAPDFTLFAAGDLEPPAQAQIVDWLAHVDIYKVSHHGSLYQDLALMQRLSPTLAIISVGTGNSYGHPSPQTLAVLDRLRSRVYRTDKSGAIAIVARAHRFEVRTSGGGAWWKKVRLG</sequence>
<proteinExistence type="predicted"/>
<keyword evidence="5 6" id="KW-0472">Membrane</keyword>
<dbReference type="AlphaFoldDB" id="A0A6J7T9H9"/>
<dbReference type="PANTHER" id="PTHR30619">
    <property type="entry name" value="DNA INTERNALIZATION/COMPETENCE PROTEIN COMEC/REC2"/>
    <property type="match status" value="1"/>
</dbReference>
<dbReference type="NCBIfam" id="TIGR00360">
    <property type="entry name" value="ComEC_N-term"/>
    <property type="match status" value="1"/>
</dbReference>
<protein>
    <submittedName>
        <fullName evidence="9">Unannotated protein</fullName>
    </submittedName>
</protein>
<dbReference type="InterPro" id="IPR036866">
    <property type="entry name" value="RibonucZ/Hydroxyglut_hydro"/>
</dbReference>
<dbReference type="SUPFAM" id="SSF56281">
    <property type="entry name" value="Metallo-hydrolase/oxidoreductase"/>
    <property type="match status" value="1"/>
</dbReference>
<accession>A0A6J7T9H9</accession>
<dbReference type="Pfam" id="PF00753">
    <property type="entry name" value="Lactamase_B"/>
    <property type="match status" value="1"/>
</dbReference>
<feature type="transmembrane region" description="Helical" evidence="6">
    <location>
        <begin position="196"/>
        <end position="218"/>
    </location>
</feature>
<feature type="transmembrane region" description="Helical" evidence="6">
    <location>
        <begin position="325"/>
        <end position="348"/>
    </location>
</feature>
<evidence type="ECO:0000259" key="7">
    <source>
        <dbReference type="Pfam" id="PF00753"/>
    </source>
</evidence>
<evidence type="ECO:0000256" key="6">
    <source>
        <dbReference type="SAM" id="Phobius"/>
    </source>
</evidence>
<feature type="transmembrane region" description="Helical" evidence="6">
    <location>
        <begin position="272"/>
        <end position="289"/>
    </location>
</feature>
<reference evidence="9" key="1">
    <citation type="submission" date="2020-05" db="EMBL/GenBank/DDBJ databases">
        <authorList>
            <person name="Chiriac C."/>
            <person name="Salcher M."/>
            <person name="Ghai R."/>
            <person name="Kavagutti S V."/>
        </authorList>
    </citation>
    <scope>NUCLEOTIDE SEQUENCE</scope>
</reference>
<organism evidence="9">
    <name type="scientific">freshwater metagenome</name>
    <dbReference type="NCBI Taxonomy" id="449393"/>
    <lineage>
        <taxon>unclassified sequences</taxon>
        <taxon>metagenomes</taxon>
        <taxon>ecological metagenomes</taxon>
    </lineage>
</organism>
<keyword evidence="4 6" id="KW-1133">Transmembrane helix</keyword>
<evidence type="ECO:0000256" key="2">
    <source>
        <dbReference type="ARBA" id="ARBA00022475"/>
    </source>
</evidence>
<dbReference type="InterPro" id="IPR004477">
    <property type="entry name" value="ComEC_N"/>
</dbReference>
<name>A0A6J7T9H9_9ZZZZ</name>
<dbReference type="EMBL" id="CAFBQK010000055">
    <property type="protein sequence ID" value="CAB5049702.1"/>
    <property type="molecule type" value="Genomic_DNA"/>
</dbReference>
<dbReference type="InterPro" id="IPR001279">
    <property type="entry name" value="Metallo-B-lactamas"/>
</dbReference>
<feature type="transmembrane region" description="Helical" evidence="6">
    <location>
        <begin position="295"/>
        <end position="313"/>
    </location>
</feature>
<feature type="transmembrane region" description="Helical" evidence="6">
    <location>
        <begin position="225"/>
        <end position="243"/>
    </location>
</feature>
<feature type="transmembrane region" description="Helical" evidence="6">
    <location>
        <begin position="411"/>
        <end position="437"/>
    </location>
</feature>
<feature type="transmembrane region" description="Helical" evidence="6">
    <location>
        <begin position="384"/>
        <end position="405"/>
    </location>
</feature>
<feature type="domain" description="ComEC/Rec2-related protein" evidence="8">
    <location>
        <begin position="175"/>
        <end position="438"/>
    </location>
</feature>
<keyword evidence="3 6" id="KW-0812">Transmembrane</keyword>
<feature type="transmembrane region" description="Helical" evidence="6">
    <location>
        <begin position="444"/>
        <end position="462"/>
    </location>
</feature>
<evidence type="ECO:0000259" key="8">
    <source>
        <dbReference type="Pfam" id="PF03772"/>
    </source>
</evidence>
<keyword evidence="2" id="KW-1003">Cell membrane</keyword>
<evidence type="ECO:0000256" key="1">
    <source>
        <dbReference type="ARBA" id="ARBA00004651"/>
    </source>
</evidence>
<dbReference type="PANTHER" id="PTHR30619:SF1">
    <property type="entry name" value="RECOMBINATION PROTEIN 2"/>
    <property type="match status" value="1"/>
</dbReference>
<dbReference type="Pfam" id="PF03772">
    <property type="entry name" value="Competence"/>
    <property type="match status" value="1"/>
</dbReference>
<evidence type="ECO:0000256" key="4">
    <source>
        <dbReference type="ARBA" id="ARBA00022989"/>
    </source>
</evidence>
<feature type="transmembrane region" description="Helical" evidence="6">
    <location>
        <begin position="354"/>
        <end position="377"/>
    </location>
</feature>
<feature type="domain" description="Metallo-beta-lactamase" evidence="7">
    <location>
        <begin position="473"/>
        <end position="633"/>
    </location>
</feature>
<dbReference type="Gene3D" id="3.60.15.10">
    <property type="entry name" value="Ribonuclease Z/Hydroxyacylglutathione hydrolase-like"/>
    <property type="match status" value="1"/>
</dbReference>
<dbReference type="GO" id="GO:0005886">
    <property type="term" value="C:plasma membrane"/>
    <property type="evidence" value="ECO:0007669"/>
    <property type="project" value="UniProtKB-SubCell"/>
</dbReference>
<gene>
    <name evidence="9" type="ORF">UFOPK4265_00563</name>
</gene>
<evidence type="ECO:0000313" key="9">
    <source>
        <dbReference type="EMBL" id="CAB5049702.1"/>
    </source>
</evidence>
<comment type="subcellular location">
    <subcellularLocation>
        <location evidence="1">Cell membrane</location>
        <topology evidence="1">Multi-pass membrane protein</topology>
    </subcellularLocation>
</comment>